<evidence type="ECO:0000313" key="3">
    <source>
        <dbReference type="Proteomes" id="UP001431693"/>
    </source>
</evidence>
<dbReference type="InterPro" id="IPR012332">
    <property type="entry name" value="Autotransporter_pectin_lyase_C"/>
</dbReference>
<keyword evidence="3" id="KW-1185">Reference proteome</keyword>
<dbReference type="EMBL" id="JASJEX010000004">
    <property type="protein sequence ID" value="MDJ1130048.1"/>
    <property type="molecule type" value="Genomic_DNA"/>
</dbReference>
<reference evidence="2" key="1">
    <citation type="submission" date="2023-05" db="EMBL/GenBank/DDBJ databases">
        <title>[olsenella] sp. nov., isolated from a pig farm feces dump.</title>
        <authorList>
            <person name="Chang Y.-H."/>
        </authorList>
    </citation>
    <scope>NUCLEOTIDE SEQUENCE</scope>
    <source>
        <strain evidence="2">YH-ols2217</strain>
    </source>
</reference>
<feature type="region of interest" description="Disordered" evidence="1">
    <location>
        <begin position="1"/>
        <end position="21"/>
    </location>
</feature>
<sequence>MARAPRREASRHRGVGARDAMPTEPRVVADWDELRTIVEQGGSQWLVLEGTVRETSTVTVPLGSSVIVEGRDVHVVRSAQRRQFDVAVGASVTFSGSWTLEGQRSALTGAAFACGAVGSHLCIRGAVAAVVPDAEPDEATGCASLFQTAGELILEEGARVSGWVVGRAQDPSASGAAIRVEGARARLTMRGGEVRDNMCVGLGEAPSPAVQVRDGAHFSLEGGAILDNNLTGTAAVNGGGVYLSEARLTMTGGRISHNAAYCGGGVYAVGDDPRRTLVSLLGGAIEGNAAQFIGGGVYASGSLAVDGGEVLENAALYGGGIYNGDGVLAVSSGSIARNFAMSTQYAGGGVYIGRHGRLKGTGGTIEDNGCEGIGGGVYAKGETELAGTDVTGNLAQMGGGIANDRGEMMLVAGVVEGNRAVTGGGVLNTGCVVITGGVVAQNRAVDAADDLCNHGGSLDLSLCDSLAWFPDAEGRRSSEEGAEHEGPISLAPAALDGPLTLHAEVSVAA</sequence>
<dbReference type="SUPFAM" id="SSF51126">
    <property type="entry name" value="Pectin lyase-like"/>
    <property type="match status" value="1"/>
</dbReference>
<comment type="caution">
    <text evidence="2">The sequence shown here is derived from an EMBL/GenBank/DDBJ whole genome shotgun (WGS) entry which is preliminary data.</text>
</comment>
<dbReference type="Proteomes" id="UP001431693">
    <property type="component" value="Unassembled WGS sequence"/>
</dbReference>
<accession>A0ABT6ZNF5</accession>
<proteinExistence type="predicted"/>
<evidence type="ECO:0008006" key="4">
    <source>
        <dbReference type="Google" id="ProtNLM"/>
    </source>
</evidence>
<evidence type="ECO:0000313" key="2">
    <source>
        <dbReference type="EMBL" id="MDJ1130048.1"/>
    </source>
</evidence>
<organism evidence="2 3">
    <name type="scientific">Kribbibacterium absianum</name>
    <dbReference type="NCBI Taxonomy" id="3044210"/>
    <lineage>
        <taxon>Bacteria</taxon>
        <taxon>Bacillati</taxon>
        <taxon>Actinomycetota</taxon>
        <taxon>Coriobacteriia</taxon>
        <taxon>Coriobacteriales</taxon>
        <taxon>Kribbibacteriaceae</taxon>
        <taxon>Kribbibacterium</taxon>
    </lineage>
</organism>
<gene>
    <name evidence="2" type="ORF">QJ043_08150</name>
</gene>
<evidence type="ECO:0000256" key="1">
    <source>
        <dbReference type="SAM" id="MobiDB-lite"/>
    </source>
</evidence>
<dbReference type="Gene3D" id="2.160.20.20">
    <property type="match status" value="1"/>
</dbReference>
<dbReference type="InterPro" id="IPR011050">
    <property type="entry name" value="Pectin_lyase_fold/virulence"/>
</dbReference>
<dbReference type="RefSeq" id="WP_283713198.1">
    <property type="nucleotide sequence ID" value="NZ_JASJEW010000003.1"/>
</dbReference>
<protein>
    <recommendedName>
        <fullName evidence="4">Right-handed parallel beta-helix repeat-containing protein</fullName>
    </recommendedName>
</protein>
<name>A0ABT6ZNF5_9ACTN</name>